<evidence type="ECO:0000313" key="2">
    <source>
        <dbReference type="Proteomes" id="UP000886885"/>
    </source>
</evidence>
<proteinExistence type="predicted"/>
<organism evidence="1 2">
    <name type="scientific">Populus tomentosa</name>
    <name type="common">Chinese white poplar</name>
    <dbReference type="NCBI Taxonomy" id="118781"/>
    <lineage>
        <taxon>Eukaryota</taxon>
        <taxon>Viridiplantae</taxon>
        <taxon>Streptophyta</taxon>
        <taxon>Embryophyta</taxon>
        <taxon>Tracheophyta</taxon>
        <taxon>Spermatophyta</taxon>
        <taxon>Magnoliopsida</taxon>
        <taxon>eudicotyledons</taxon>
        <taxon>Gunneridae</taxon>
        <taxon>Pentapetalae</taxon>
        <taxon>rosids</taxon>
        <taxon>fabids</taxon>
        <taxon>Malpighiales</taxon>
        <taxon>Salicaceae</taxon>
        <taxon>Saliceae</taxon>
        <taxon>Populus</taxon>
    </lineage>
</organism>
<dbReference type="AlphaFoldDB" id="A0A8X8ANT3"/>
<accession>A0A8X8ANT3</accession>
<comment type="caution">
    <text evidence="1">The sequence shown here is derived from an EMBL/GenBank/DDBJ whole genome shotgun (WGS) entry which is preliminary data.</text>
</comment>
<name>A0A8X8ANT3_POPTO</name>
<sequence length="112" mass="13225">METYRCTSTVLHSSYKMRIFTLKIRALILSHMENPRILSLFFLYIKTFSSCMIPFDRSSILYQNAFHKKLRIFPLNSFKWSIFTVYPAFLVSDRGNFVFHVKALLPRGSVMT</sequence>
<dbReference type="Proteomes" id="UP000886885">
    <property type="component" value="Chromosome 1D"/>
</dbReference>
<evidence type="ECO:0000313" key="1">
    <source>
        <dbReference type="EMBL" id="KAG6787563.1"/>
    </source>
</evidence>
<dbReference type="EMBL" id="JAAWWB010000002">
    <property type="protein sequence ID" value="KAG6787563.1"/>
    <property type="molecule type" value="Genomic_DNA"/>
</dbReference>
<keyword evidence="2" id="KW-1185">Reference proteome</keyword>
<reference evidence="1" key="1">
    <citation type="journal article" date="2020" name="bioRxiv">
        <title>Hybrid origin of Populus tomentosa Carr. identified through genome sequencing and phylogenomic analysis.</title>
        <authorList>
            <person name="An X."/>
            <person name="Gao K."/>
            <person name="Chen Z."/>
            <person name="Li J."/>
            <person name="Yang X."/>
            <person name="Yang X."/>
            <person name="Zhou J."/>
            <person name="Guo T."/>
            <person name="Zhao T."/>
            <person name="Huang S."/>
            <person name="Miao D."/>
            <person name="Khan W.U."/>
            <person name="Rao P."/>
            <person name="Ye M."/>
            <person name="Lei B."/>
            <person name="Liao W."/>
            <person name="Wang J."/>
            <person name="Ji L."/>
            <person name="Li Y."/>
            <person name="Guo B."/>
            <person name="Mustafa N.S."/>
            <person name="Li S."/>
            <person name="Yun Q."/>
            <person name="Keller S.R."/>
            <person name="Mao J."/>
            <person name="Zhang R."/>
            <person name="Strauss S.H."/>
        </authorList>
    </citation>
    <scope>NUCLEOTIDE SEQUENCE</scope>
    <source>
        <strain evidence="1">GM15</strain>
        <tissue evidence="1">Leaf</tissue>
    </source>
</reference>
<gene>
    <name evidence="1" type="ORF">POTOM_003604</name>
</gene>
<protein>
    <submittedName>
        <fullName evidence="1">Uncharacterized protein</fullName>
    </submittedName>
</protein>